<comment type="caution">
    <text evidence="1">The sequence shown here is derived from an EMBL/GenBank/DDBJ whole genome shotgun (WGS) entry which is preliminary data.</text>
</comment>
<name>A0A4Y2NLX7_ARAVE</name>
<gene>
    <name evidence="1" type="ORF">AVEN_192816_1</name>
</gene>
<protein>
    <submittedName>
        <fullName evidence="1">Uncharacterized protein</fullName>
    </submittedName>
</protein>
<proteinExistence type="predicted"/>
<reference evidence="1 2" key="1">
    <citation type="journal article" date="2019" name="Sci. Rep.">
        <title>Orb-weaving spider Araneus ventricosus genome elucidates the spidroin gene catalogue.</title>
        <authorList>
            <person name="Kono N."/>
            <person name="Nakamura H."/>
            <person name="Ohtoshi R."/>
            <person name="Moran D.A.P."/>
            <person name="Shinohara A."/>
            <person name="Yoshida Y."/>
            <person name="Fujiwara M."/>
            <person name="Mori M."/>
            <person name="Tomita M."/>
            <person name="Arakawa K."/>
        </authorList>
    </citation>
    <scope>NUCLEOTIDE SEQUENCE [LARGE SCALE GENOMIC DNA]</scope>
</reference>
<accession>A0A4Y2NLX7</accession>
<keyword evidence="2" id="KW-1185">Reference proteome</keyword>
<feature type="non-terminal residue" evidence="1">
    <location>
        <position position="1"/>
    </location>
</feature>
<sequence length="83" mass="8883">LTSEDPYCNLTKLRPATTSTLTPLQDDHCVPALQPTASWCSVPACRFTCLPCQETSSADQRLSACHSSPPATTPHCALYLSSS</sequence>
<dbReference type="AlphaFoldDB" id="A0A4Y2NLX7"/>
<evidence type="ECO:0000313" key="1">
    <source>
        <dbReference type="EMBL" id="GBN39679.1"/>
    </source>
</evidence>
<dbReference type="EMBL" id="BGPR01128456">
    <property type="protein sequence ID" value="GBN39679.1"/>
    <property type="molecule type" value="Genomic_DNA"/>
</dbReference>
<dbReference type="Proteomes" id="UP000499080">
    <property type="component" value="Unassembled WGS sequence"/>
</dbReference>
<organism evidence="1 2">
    <name type="scientific">Araneus ventricosus</name>
    <name type="common">Orbweaver spider</name>
    <name type="synonym">Epeira ventricosa</name>
    <dbReference type="NCBI Taxonomy" id="182803"/>
    <lineage>
        <taxon>Eukaryota</taxon>
        <taxon>Metazoa</taxon>
        <taxon>Ecdysozoa</taxon>
        <taxon>Arthropoda</taxon>
        <taxon>Chelicerata</taxon>
        <taxon>Arachnida</taxon>
        <taxon>Araneae</taxon>
        <taxon>Araneomorphae</taxon>
        <taxon>Entelegynae</taxon>
        <taxon>Araneoidea</taxon>
        <taxon>Araneidae</taxon>
        <taxon>Araneus</taxon>
    </lineage>
</organism>
<evidence type="ECO:0000313" key="2">
    <source>
        <dbReference type="Proteomes" id="UP000499080"/>
    </source>
</evidence>